<name>A0AAD9KRY4_RIDPI</name>
<dbReference type="GO" id="GO:0003726">
    <property type="term" value="F:double-stranded RNA adenosine deaminase activity"/>
    <property type="evidence" value="ECO:0007669"/>
    <property type="project" value="TreeGrafter"/>
</dbReference>
<dbReference type="GO" id="GO:0008251">
    <property type="term" value="F:tRNA-specific adenosine deaminase activity"/>
    <property type="evidence" value="ECO:0007669"/>
    <property type="project" value="TreeGrafter"/>
</dbReference>
<accession>A0AAD9KRY4</accession>
<organism evidence="2 3">
    <name type="scientific">Ridgeia piscesae</name>
    <name type="common">Tubeworm</name>
    <dbReference type="NCBI Taxonomy" id="27915"/>
    <lineage>
        <taxon>Eukaryota</taxon>
        <taxon>Metazoa</taxon>
        <taxon>Spiralia</taxon>
        <taxon>Lophotrochozoa</taxon>
        <taxon>Annelida</taxon>
        <taxon>Polychaeta</taxon>
        <taxon>Sedentaria</taxon>
        <taxon>Canalipalpata</taxon>
        <taxon>Sabellida</taxon>
        <taxon>Siboglinidae</taxon>
        <taxon>Ridgeia</taxon>
    </lineage>
</organism>
<dbReference type="GO" id="GO:0005737">
    <property type="term" value="C:cytoplasm"/>
    <property type="evidence" value="ECO:0007669"/>
    <property type="project" value="TreeGrafter"/>
</dbReference>
<dbReference type="EMBL" id="JAODUO010000671">
    <property type="protein sequence ID" value="KAK2176294.1"/>
    <property type="molecule type" value="Genomic_DNA"/>
</dbReference>
<keyword evidence="3" id="KW-1185">Reference proteome</keyword>
<evidence type="ECO:0000259" key="1">
    <source>
        <dbReference type="PROSITE" id="PS50141"/>
    </source>
</evidence>
<comment type="caution">
    <text evidence="2">The sequence shown here is derived from an EMBL/GenBank/DDBJ whole genome shotgun (WGS) entry which is preliminary data.</text>
</comment>
<evidence type="ECO:0000313" key="2">
    <source>
        <dbReference type="EMBL" id="KAK2176294.1"/>
    </source>
</evidence>
<dbReference type="InterPro" id="IPR002466">
    <property type="entry name" value="A_deamin"/>
</dbReference>
<sequence>MRPVSSNNHTSLSGVSQDLADHVGRLVSAKFSELTATPSTAQYARRKVLAGVVMTTGDDVIGSAKVIAVTTGTKCINGEYMSDHGLVLNDCHAEVLARRCLRRFFYNQLRHHVEGRGKLSIFVPCEDGAGFRLREDVRFHLYISTSTCGDGRIFSPHEALQADEVAGDKHPNRLARGQLRTKIESGEGTIPVKSSGGLQTWDGVLQGERLLTMSCSDKVARWNVLGLQGALLSTFVEPVYLSSIIIGSFYHADHLYRAVYGRIANTIQVAPPFQHCLPMLSTIRDAESRNASKAPNTSLSWSISDGGEIEVVNTVQGKTEQGSPSRLCKLEMFRHFTELCCVLPPLKSSTLRVVAGTNLMYSDAKEMASGYMVAKRALVDAFEKAGLGRWVGKPIEQDQFELTVVAPTQVATEGNTSLVEGHTSLTQDAMTSPIAIQKATLPMTPAFLMQTAPTPPGTPPDAVKTG</sequence>
<dbReference type="GO" id="GO:0006396">
    <property type="term" value="P:RNA processing"/>
    <property type="evidence" value="ECO:0007669"/>
    <property type="project" value="InterPro"/>
</dbReference>
<dbReference type="PANTHER" id="PTHR10910">
    <property type="entry name" value="EUKARYOTE SPECIFIC DSRNA BINDING PROTEIN"/>
    <property type="match status" value="1"/>
</dbReference>
<dbReference type="GO" id="GO:0006382">
    <property type="term" value="P:adenosine to inosine editing"/>
    <property type="evidence" value="ECO:0007669"/>
    <property type="project" value="TreeGrafter"/>
</dbReference>
<dbReference type="Pfam" id="PF02137">
    <property type="entry name" value="A_deamin"/>
    <property type="match status" value="1"/>
</dbReference>
<dbReference type="GO" id="GO:0003725">
    <property type="term" value="F:double-stranded RNA binding"/>
    <property type="evidence" value="ECO:0007669"/>
    <property type="project" value="TreeGrafter"/>
</dbReference>
<dbReference type="PROSITE" id="PS50141">
    <property type="entry name" value="A_DEAMIN_EDITASE"/>
    <property type="match status" value="1"/>
</dbReference>
<feature type="domain" description="A to I editase" evidence="1">
    <location>
        <begin position="68"/>
        <end position="400"/>
    </location>
</feature>
<dbReference type="AlphaFoldDB" id="A0AAD9KRY4"/>
<dbReference type="GO" id="GO:0005730">
    <property type="term" value="C:nucleolus"/>
    <property type="evidence" value="ECO:0007669"/>
    <property type="project" value="TreeGrafter"/>
</dbReference>
<protein>
    <recommendedName>
        <fullName evidence="1">A to I editase domain-containing protein</fullName>
    </recommendedName>
</protein>
<evidence type="ECO:0000313" key="3">
    <source>
        <dbReference type="Proteomes" id="UP001209878"/>
    </source>
</evidence>
<reference evidence="2" key="1">
    <citation type="journal article" date="2023" name="Mol. Biol. Evol.">
        <title>Third-Generation Sequencing Reveals the Adaptive Role of the Epigenome in Three Deep-Sea Polychaetes.</title>
        <authorList>
            <person name="Perez M."/>
            <person name="Aroh O."/>
            <person name="Sun Y."/>
            <person name="Lan Y."/>
            <person name="Juniper S.K."/>
            <person name="Young C.R."/>
            <person name="Angers B."/>
            <person name="Qian P.Y."/>
        </authorList>
    </citation>
    <scope>NUCLEOTIDE SEQUENCE</scope>
    <source>
        <strain evidence="2">R07B-5</strain>
    </source>
</reference>
<proteinExistence type="predicted"/>
<dbReference type="Proteomes" id="UP001209878">
    <property type="component" value="Unassembled WGS sequence"/>
</dbReference>
<gene>
    <name evidence="2" type="ORF">NP493_672g00040</name>
</gene>
<dbReference type="SMART" id="SM00552">
    <property type="entry name" value="ADEAMc"/>
    <property type="match status" value="1"/>
</dbReference>
<dbReference type="PANTHER" id="PTHR10910:SF62">
    <property type="entry name" value="AT07585P-RELATED"/>
    <property type="match status" value="1"/>
</dbReference>